<comment type="similarity">
    <text evidence="2 10">Belongs to the glycosyltransferase 31 family.</text>
</comment>
<sequence length="488" mass="57008">MVPNQHERHLLIPERSKQNRNGNNTHSSSESGSAEFLINGRNCVEEGYSEEYRHTSHRYLEDYESSTCPFKMSRLRWRNRLVKRVLFCIVIVPFLLVTFYMPELMTNMQTRQAALLDWGYNTSRNIADYVLPENNTVVLEPKHVCDNKIFLLVVVCSSMQNFAMRQIIRETWGNTSNFNYGMFKKLHYRFEGQYLSPTVERLKYYSEYLNIPNDDDVTTAPAIIPVKVYFLLGRSRPDAYEYNETTALIRTESEQYGDIIQENFIDTYNNLTLKSVLALKWMNQRCSQRSAFFMKADDDTFLNMPNLLHYLLGGTIPLYNDTLDLYDTHTYRVLSPRNRFNSTRNYLGGHLFCSSRPVSVISNKWYMPYYMFPGDKYPKYLSGSAYVMSADVVSRLYAAALNTTFIHIEDVYLTGMCAEKIHLPRRHNALFSYTRAKDWCSFRGSITQHEVKDESMLDAYLFVSNTSLYCAPPAKYMNKHLRKQIGCV</sequence>
<evidence type="ECO:0000256" key="7">
    <source>
        <dbReference type="ARBA" id="ARBA00022989"/>
    </source>
</evidence>
<evidence type="ECO:0000256" key="5">
    <source>
        <dbReference type="ARBA" id="ARBA00022692"/>
    </source>
</evidence>
<name>W8BE03_CERCA</name>
<reference evidence="12" key="2">
    <citation type="journal article" date="2014" name="BMC Genomics">
        <title>A genomic perspective to assessing quality of mass-reared SIT flies used in Mediterranean fruit fly (Ceratitis capitata) eradication in California.</title>
        <authorList>
            <person name="Calla B."/>
            <person name="Hall B."/>
            <person name="Hou S."/>
            <person name="Geib S.M."/>
        </authorList>
    </citation>
    <scope>NUCLEOTIDE SEQUENCE</scope>
</reference>
<dbReference type="PANTHER" id="PTHR11214:SF314">
    <property type="entry name" value="HEXOSYLTRANSFERASE"/>
    <property type="match status" value="1"/>
</dbReference>
<accession>W8BE03</accession>
<dbReference type="Gene3D" id="3.90.550.50">
    <property type="match status" value="1"/>
</dbReference>
<dbReference type="GO" id="GO:0016758">
    <property type="term" value="F:hexosyltransferase activity"/>
    <property type="evidence" value="ECO:0007669"/>
    <property type="project" value="InterPro"/>
</dbReference>
<dbReference type="AlphaFoldDB" id="W8BE03"/>
<organism evidence="12">
    <name type="scientific">Ceratitis capitata</name>
    <name type="common">Mediterranean fruit fly</name>
    <name type="synonym">Tephritis capitata</name>
    <dbReference type="NCBI Taxonomy" id="7213"/>
    <lineage>
        <taxon>Eukaryota</taxon>
        <taxon>Metazoa</taxon>
        <taxon>Ecdysozoa</taxon>
        <taxon>Arthropoda</taxon>
        <taxon>Hexapoda</taxon>
        <taxon>Insecta</taxon>
        <taxon>Pterygota</taxon>
        <taxon>Neoptera</taxon>
        <taxon>Endopterygota</taxon>
        <taxon>Diptera</taxon>
        <taxon>Brachycera</taxon>
        <taxon>Muscomorpha</taxon>
        <taxon>Tephritoidea</taxon>
        <taxon>Tephritidae</taxon>
        <taxon>Ceratitis</taxon>
        <taxon>Ceratitis</taxon>
    </lineage>
</organism>
<keyword evidence="3 10" id="KW-0328">Glycosyltransferase</keyword>
<reference evidence="12" key="1">
    <citation type="submission" date="2013-07" db="EMBL/GenBank/DDBJ databases">
        <authorList>
            <person name="Geib S."/>
        </authorList>
    </citation>
    <scope>NUCLEOTIDE SEQUENCE</scope>
</reference>
<dbReference type="Pfam" id="PF01762">
    <property type="entry name" value="Galactosyl_T"/>
    <property type="match status" value="2"/>
</dbReference>
<dbReference type="GO" id="GO:0000139">
    <property type="term" value="C:Golgi membrane"/>
    <property type="evidence" value="ECO:0007669"/>
    <property type="project" value="UniProtKB-SubCell"/>
</dbReference>
<dbReference type="OrthoDB" id="5512589at2759"/>
<keyword evidence="9 10" id="KW-0472">Membrane</keyword>
<keyword evidence="4 12" id="KW-0808">Transferase</keyword>
<evidence type="ECO:0000313" key="12">
    <source>
        <dbReference type="EMBL" id="JAB87999.1"/>
    </source>
</evidence>
<evidence type="ECO:0000256" key="11">
    <source>
        <dbReference type="SAM" id="MobiDB-lite"/>
    </source>
</evidence>
<evidence type="ECO:0000256" key="3">
    <source>
        <dbReference type="ARBA" id="ARBA00022676"/>
    </source>
</evidence>
<evidence type="ECO:0000256" key="6">
    <source>
        <dbReference type="ARBA" id="ARBA00022968"/>
    </source>
</evidence>
<evidence type="ECO:0000256" key="9">
    <source>
        <dbReference type="ARBA" id="ARBA00023136"/>
    </source>
</evidence>
<feature type="compositionally biased region" description="Basic and acidic residues" evidence="11">
    <location>
        <begin position="1"/>
        <end position="17"/>
    </location>
</feature>
<proteinExistence type="evidence at transcript level"/>
<dbReference type="EC" id="2.4.1.-" evidence="10"/>
<dbReference type="InterPro" id="IPR002659">
    <property type="entry name" value="Glyco_trans_31"/>
</dbReference>
<comment type="subcellular location">
    <subcellularLocation>
        <location evidence="1 10">Golgi apparatus membrane</location>
        <topology evidence="1 10">Single-pass type II membrane protein</topology>
    </subcellularLocation>
</comment>
<dbReference type="PANTHER" id="PTHR11214">
    <property type="entry name" value="BETA-1,3-N-ACETYLGLUCOSAMINYLTRANSFERASE"/>
    <property type="match status" value="1"/>
</dbReference>
<evidence type="ECO:0000256" key="4">
    <source>
        <dbReference type="ARBA" id="ARBA00022679"/>
    </source>
</evidence>
<gene>
    <name evidence="12" type="primary">B3GT1</name>
</gene>
<feature type="compositionally biased region" description="Polar residues" evidence="11">
    <location>
        <begin position="19"/>
        <end position="32"/>
    </location>
</feature>
<protein>
    <recommendedName>
        <fullName evidence="10">Hexosyltransferase</fullName>
        <ecNumber evidence="10">2.4.1.-</ecNumber>
    </recommendedName>
</protein>
<feature type="region of interest" description="Disordered" evidence="11">
    <location>
        <begin position="1"/>
        <end position="34"/>
    </location>
</feature>
<evidence type="ECO:0000256" key="2">
    <source>
        <dbReference type="ARBA" id="ARBA00008661"/>
    </source>
</evidence>
<feature type="transmembrane region" description="Helical" evidence="10">
    <location>
        <begin position="81"/>
        <end position="101"/>
    </location>
</feature>
<keyword evidence="6 10" id="KW-0735">Signal-anchor</keyword>
<evidence type="ECO:0000256" key="10">
    <source>
        <dbReference type="RuleBase" id="RU363063"/>
    </source>
</evidence>
<keyword evidence="7 10" id="KW-1133">Transmembrane helix</keyword>
<dbReference type="GO" id="GO:0006493">
    <property type="term" value="P:protein O-linked glycosylation"/>
    <property type="evidence" value="ECO:0007669"/>
    <property type="project" value="TreeGrafter"/>
</dbReference>
<keyword evidence="8 10" id="KW-0333">Golgi apparatus</keyword>
<evidence type="ECO:0000256" key="1">
    <source>
        <dbReference type="ARBA" id="ARBA00004323"/>
    </source>
</evidence>
<keyword evidence="5 10" id="KW-0812">Transmembrane</keyword>
<evidence type="ECO:0000256" key="8">
    <source>
        <dbReference type="ARBA" id="ARBA00023034"/>
    </source>
</evidence>
<dbReference type="EMBL" id="GAMC01018556">
    <property type="protein sequence ID" value="JAB87999.1"/>
    <property type="molecule type" value="mRNA"/>
</dbReference>